<evidence type="ECO:0000313" key="2">
    <source>
        <dbReference type="Proteomes" id="UP000678393"/>
    </source>
</evidence>
<feature type="non-terminal residue" evidence="1">
    <location>
        <position position="77"/>
    </location>
</feature>
<name>A0A8S3ZL22_9EUPU</name>
<proteinExistence type="predicted"/>
<evidence type="ECO:0000313" key="1">
    <source>
        <dbReference type="EMBL" id="CAG5130213.1"/>
    </source>
</evidence>
<dbReference type="EMBL" id="CAJHNH020003891">
    <property type="protein sequence ID" value="CAG5130213.1"/>
    <property type="molecule type" value="Genomic_DNA"/>
</dbReference>
<dbReference type="Proteomes" id="UP000678393">
    <property type="component" value="Unassembled WGS sequence"/>
</dbReference>
<comment type="caution">
    <text evidence="1">The sequence shown here is derived from an EMBL/GenBank/DDBJ whole genome shotgun (WGS) entry which is preliminary data.</text>
</comment>
<sequence length="77" mass="8401">MMTKQINSSVSELLIAAVSDNIEPDALINQRVVVIIQWIFFSVLCQIIDVAGIGANIINIICFVKQGCKDPVNVSLI</sequence>
<reference evidence="1" key="1">
    <citation type="submission" date="2021-04" db="EMBL/GenBank/DDBJ databases">
        <authorList>
            <consortium name="Molecular Ecology Group"/>
        </authorList>
    </citation>
    <scope>NUCLEOTIDE SEQUENCE</scope>
</reference>
<protein>
    <submittedName>
        <fullName evidence="1">Uncharacterized protein</fullName>
    </submittedName>
</protein>
<dbReference type="AlphaFoldDB" id="A0A8S3ZL22"/>
<accession>A0A8S3ZL22</accession>
<organism evidence="1 2">
    <name type="scientific">Candidula unifasciata</name>
    <dbReference type="NCBI Taxonomy" id="100452"/>
    <lineage>
        <taxon>Eukaryota</taxon>
        <taxon>Metazoa</taxon>
        <taxon>Spiralia</taxon>
        <taxon>Lophotrochozoa</taxon>
        <taxon>Mollusca</taxon>
        <taxon>Gastropoda</taxon>
        <taxon>Heterobranchia</taxon>
        <taxon>Euthyneura</taxon>
        <taxon>Panpulmonata</taxon>
        <taxon>Eupulmonata</taxon>
        <taxon>Stylommatophora</taxon>
        <taxon>Helicina</taxon>
        <taxon>Helicoidea</taxon>
        <taxon>Geomitridae</taxon>
        <taxon>Candidula</taxon>
    </lineage>
</organism>
<keyword evidence="2" id="KW-1185">Reference proteome</keyword>
<gene>
    <name evidence="1" type="ORF">CUNI_LOCUS15771</name>
</gene>